<organism evidence="1 2">
    <name type="scientific">Thalassobaculum litoreum DSM 18839</name>
    <dbReference type="NCBI Taxonomy" id="1123362"/>
    <lineage>
        <taxon>Bacteria</taxon>
        <taxon>Pseudomonadati</taxon>
        <taxon>Pseudomonadota</taxon>
        <taxon>Alphaproteobacteria</taxon>
        <taxon>Rhodospirillales</taxon>
        <taxon>Thalassobaculaceae</taxon>
        <taxon>Thalassobaculum</taxon>
    </lineage>
</organism>
<keyword evidence="2" id="KW-1185">Reference proteome</keyword>
<accession>A0A8G2BJL8</accession>
<proteinExistence type="predicted"/>
<sequence length="347" mass="39017">MPDATGMIHEIAEYDRDSIHTLPLAIVPIKTAAMRSARLIRNVRLETRIELFREKGMGSGQIAVEEVPDFFPDQGDLKDDILLLRRLSQLPAFDPYTLRIGLRQAGVDILSLDAFQLSSAKKRELMPLMQNITRPLMQHLYGDGDAAGPNDLETLIERVATPDTAVVRKRIDSMANGLGIGVEQLPDMLESYGDTYLALSYYRSYFLYCLPAVNRLLSWIGDVKDSGNLRHDQSMQKAIARVEEILTFVSNSVTRRFNGFDRETVVRWDQVTVETFNAVRGAISRHQRSLAEVLCGLTVKVYEWEQKFPSGGGSPDKRADFVAAEVKPGLDRLWAMERRAPKFANAA</sequence>
<dbReference type="Proteomes" id="UP000198615">
    <property type="component" value="Unassembled WGS sequence"/>
</dbReference>
<gene>
    <name evidence="1" type="ORF">SAMN05660686_03279</name>
</gene>
<evidence type="ECO:0000313" key="1">
    <source>
        <dbReference type="EMBL" id="SDG08171.1"/>
    </source>
</evidence>
<comment type="caution">
    <text evidence="1">The sequence shown here is derived from an EMBL/GenBank/DDBJ whole genome shotgun (WGS) entry which is preliminary data.</text>
</comment>
<dbReference type="AlphaFoldDB" id="A0A8G2BJL8"/>
<reference evidence="1 2" key="1">
    <citation type="submission" date="2016-10" db="EMBL/GenBank/DDBJ databases">
        <authorList>
            <person name="Varghese N."/>
            <person name="Submissions S."/>
        </authorList>
    </citation>
    <scope>NUCLEOTIDE SEQUENCE [LARGE SCALE GENOMIC DNA]</scope>
    <source>
        <strain evidence="1 2">DSM 18839</strain>
    </source>
</reference>
<evidence type="ECO:0000313" key="2">
    <source>
        <dbReference type="Proteomes" id="UP000198615"/>
    </source>
</evidence>
<protein>
    <submittedName>
        <fullName evidence="1">Uncharacterized protein</fullName>
    </submittedName>
</protein>
<dbReference type="RefSeq" id="WP_093151890.1">
    <property type="nucleotide sequence ID" value="NZ_FNBW01000010.1"/>
</dbReference>
<dbReference type="EMBL" id="FNBW01000010">
    <property type="protein sequence ID" value="SDG08171.1"/>
    <property type="molecule type" value="Genomic_DNA"/>
</dbReference>
<name>A0A8G2BJL8_9PROT</name>